<gene>
    <name evidence="2" type="ORF">NC992_25370</name>
</gene>
<organism evidence="2 3">
    <name type="scientific">Leptolyngbya subtilissima DQ-A4</name>
    <dbReference type="NCBI Taxonomy" id="2933933"/>
    <lineage>
        <taxon>Bacteria</taxon>
        <taxon>Bacillati</taxon>
        <taxon>Cyanobacteriota</taxon>
        <taxon>Cyanophyceae</taxon>
        <taxon>Leptolyngbyales</taxon>
        <taxon>Leptolyngbyaceae</taxon>
        <taxon>Leptolyngbya group</taxon>
        <taxon>Leptolyngbya</taxon>
    </lineage>
</organism>
<evidence type="ECO:0000256" key="1">
    <source>
        <dbReference type="SAM" id="Phobius"/>
    </source>
</evidence>
<dbReference type="EMBL" id="JAMPKX010000023">
    <property type="protein sequence ID" value="MEP0950223.1"/>
    <property type="molecule type" value="Genomic_DNA"/>
</dbReference>
<keyword evidence="1" id="KW-1133">Transmembrane helix</keyword>
<evidence type="ECO:0000313" key="3">
    <source>
        <dbReference type="Proteomes" id="UP001482513"/>
    </source>
</evidence>
<dbReference type="RefSeq" id="WP_190697450.1">
    <property type="nucleotide sequence ID" value="NZ_JAMPKX010000023.1"/>
</dbReference>
<protein>
    <submittedName>
        <fullName evidence="2">Uncharacterized protein</fullName>
    </submittedName>
</protein>
<keyword evidence="3" id="KW-1185">Reference proteome</keyword>
<feature type="transmembrane region" description="Helical" evidence="1">
    <location>
        <begin position="56"/>
        <end position="77"/>
    </location>
</feature>
<name>A0ABV0KE52_9CYAN</name>
<accession>A0ABV0KE52</accession>
<dbReference type="Proteomes" id="UP001482513">
    <property type="component" value="Unassembled WGS sequence"/>
</dbReference>
<keyword evidence="1" id="KW-0812">Transmembrane</keyword>
<sequence length="242" mass="26628">MASWESGLFDLYLVLDPAEPAPRELGKRSLVKETAQHGELLMRLVLRCSVQEAESIARVLFALATAGLAAGVWWLWYADNWGLTPARAAQRDGFCENAPVTKVQRQTATTAIVVCQGLPGSLDGGHVAVWRLPWRLWWASPQGANFSYRPPDAVSTERVDYVHYGPTQSAYTSLILLGRSRSSDVAAVEARLSDGRTLKNEVTDGLFVFDAPIQAVGIKVDELKLIGHNNQVVQRIEVKPGY</sequence>
<keyword evidence="1" id="KW-0472">Membrane</keyword>
<proteinExistence type="predicted"/>
<evidence type="ECO:0000313" key="2">
    <source>
        <dbReference type="EMBL" id="MEP0950223.1"/>
    </source>
</evidence>
<comment type="caution">
    <text evidence="2">The sequence shown here is derived from an EMBL/GenBank/DDBJ whole genome shotgun (WGS) entry which is preliminary data.</text>
</comment>
<reference evidence="2 3" key="1">
    <citation type="submission" date="2022-04" db="EMBL/GenBank/DDBJ databases">
        <title>Positive selection, recombination, and allopatry shape intraspecific diversity of widespread and dominant cyanobacteria.</title>
        <authorList>
            <person name="Wei J."/>
            <person name="Shu W."/>
            <person name="Hu C."/>
        </authorList>
    </citation>
    <scope>NUCLEOTIDE SEQUENCE [LARGE SCALE GENOMIC DNA]</scope>
    <source>
        <strain evidence="2 3">DQ-A4</strain>
    </source>
</reference>